<proteinExistence type="predicted"/>
<dbReference type="InterPro" id="IPR001878">
    <property type="entry name" value="Znf_CCHC"/>
</dbReference>
<dbReference type="GO" id="GO:0019899">
    <property type="term" value="F:enzyme binding"/>
    <property type="evidence" value="ECO:0007669"/>
    <property type="project" value="UniProtKB-ARBA"/>
</dbReference>
<feature type="coiled-coil region" evidence="2">
    <location>
        <begin position="187"/>
        <end position="214"/>
    </location>
</feature>
<comment type="caution">
    <text evidence="4">The sequence shown here is derived from an EMBL/GenBank/DDBJ whole genome shotgun (WGS) entry which is preliminary data.</text>
</comment>
<dbReference type="Gene3D" id="2.40.70.10">
    <property type="entry name" value="Acid Proteases"/>
    <property type="match status" value="1"/>
</dbReference>
<dbReference type="PANTHER" id="PTHR46888">
    <property type="entry name" value="ZINC KNUCKLE DOMAINCONTAINING PROTEIN-RELATED"/>
    <property type="match status" value="1"/>
</dbReference>
<dbReference type="GO" id="GO:0008270">
    <property type="term" value="F:zinc ion binding"/>
    <property type="evidence" value="ECO:0007669"/>
    <property type="project" value="UniProtKB-KW"/>
</dbReference>
<feature type="domain" description="CCHC-type" evidence="3">
    <location>
        <begin position="239"/>
        <end position="255"/>
    </location>
</feature>
<keyword evidence="1" id="KW-0863">Zinc-finger</keyword>
<keyword evidence="5" id="KW-1185">Reference proteome</keyword>
<evidence type="ECO:0000259" key="3">
    <source>
        <dbReference type="PROSITE" id="PS50158"/>
    </source>
</evidence>
<dbReference type="OrthoDB" id="5919731at2759"/>
<dbReference type="CDD" id="cd00303">
    <property type="entry name" value="retropepsin_like"/>
    <property type="match status" value="1"/>
</dbReference>
<gene>
    <name evidence="4" type="ORF">T10_3684</name>
</gene>
<protein>
    <recommendedName>
        <fullName evidence="3">CCHC-type domain-containing protein</fullName>
    </recommendedName>
</protein>
<accession>A0A0V1M0Q7</accession>
<sequence length="385" mass="42892">MADATSDNLQATVLGLSLPSSFEDGDFKRWLLHFEVCAEANGWSDTIKAKKLPTFLKGDALIIFLDCPAAVKSNSKLLIGTLKSKLNPMASQVAAFDEFQRATLMTGESMRSFAHRLQLLLDRACVAEDKMTTTTLLLRRFISGLPKNYSRQLMTGAEITSLDEAVDRAQLLASVDGQLDTQTMVTTHEMSALMEEMKREIDNLADRLDQTAMHKQAHGAAVRRQEEPRRNVQQRSQPRCWSCGRIGHLARNCRSGRRLNWIGPGAADRRRGYRARILFDSGSTISLIYKSLLSLTNCDKNISACGVVLLTASGKEVNPWNSVTLPLQLGSFDGRHHFVVMDSLLTDVILGTDFMTKYGICIDPVSYTHLDVYKSLDLCICHTWS</sequence>
<dbReference type="STRING" id="268474.A0A0V1M0Q7"/>
<dbReference type="SMART" id="SM00343">
    <property type="entry name" value="ZnF_C2HC"/>
    <property type="match status" value="1"/>
</dbReference>
<dbReference type="InterPro" id="IPR036875">
    <property type="entry name" value="Znf_CCHC_sf"/>
</dbReference>
<dbReference type="PROSITE" id="PS50158">
    <property type="entry name" value="ZF_CCHC"/>
    <property type="match status" value="1"/>
</dbReference>
<evidence type="ECO:0000256" key="2">
    <source>
        <dbReference type="SAM" id="Coils"/>
    </source>
</evidence>
<dbReference type="GO" id="GO:0003676">
    <property type="term" value="F:nucleic acid binding"/>
    <property type="evidence" value="ECO:0007669"/>
    <property type="project" value="InterPro"/>
</dbReference>
<dbReference type="SUPFAM" id="SSF57756">
    <property type="entry name" value="Retrovirus zinc finger-like domains"/>
    <property type="match status" value="1"/>
</dbReference>
<keyword evidence="1" id="KW-0479">Metal-binding</keyword>
<dbReference type="InterPro" id="IPR021109">
    <property type="entry name" value="Peptidase_aspartic_dom_sf"/>
</dbReference>
<dbReference type="PANTHER" id="PTHR46888:SF1">
    <property type="entry name" value="RIBONUCLEASE H"/>
    <property type="match status" value="1"/>
</dbReference>
<evidence type="ECO:0000313" key="4">
    <source>
        <dbReference type="EMBL" id="KRZ65313.1"/>
    </source>
</evidence>
<dbReference type="AlphaFoldDB" id="A0A0V1M0Q7"/>
<dbReference type="SUPFAM" id="SSF50630">
    <property type="entry name" value="Acid proteases"/>
    <property type="match status" value="1"/>
</dbReference>
<dbReference type="Pfam" id="PF00098">
    <property type="entry name" value="zf-CCHC"/>
    <property type="match status" value="1"/>
</dbReference>
<reference evidence="4 5" key="1">
    <citation type="submission" date="2015-01" db="EMBL/GenBank/DDBJ databases">
        <title>Evolution of Trichinella species and genotypes.</title>
        <authorList>
            <person name="Korhonen P.K."/>
            <person name="Edoardo P."/>
            <person name="Giuseppe L.R."/>
            <person name="Gasser R.B."/>
        </authorList>
    </citation>
    <scope>NUCLEOTIDE SEQUENCE [LARGE SCALE GENOMIC DNA]</scope>
    <source>
        <strain evidence="4">ISS1980</strain>
    </source>
</reference>
<keyword evidence="2" id="KW-0175">Coiled coil</keyword>
<evidence type="ECO:0000256" key="1">
    <source>
        <dbReference type="PROSITE-ProRule" id="PRU00047"/>
    </source>
</evidence>
<evidence type="ECO:0000313" key="5">
    <source>
        <dbReference type="Proteomes" id="UP000054843"/>
    </source>
</evidence>
<dbReference type="Proteomes" id="UP000054843">
    <property type="component" value="Unassembled WGS sequence"/>
</dbReference>
<organism evidence="4 5">
    <name type="scientific">Trichinella papuae</name>
    <dbReference type="NCBI Taxonomy" id="268474"/>
    <lineage>
        <taxon>Eukaryota</taxon>
        <taxon>Metazoa</taxon>
        <taxon>Ecdysozoa</taxon>
        <taxon>Nematoda</taxon>
        <taxon>Enoplea</taxon>
        <taxon>Dorylaimia</taxon>
        <taxon>Trichinellida</taxon>
        <taxon>Trichinellidae</taxon>
        <taxon>Trichinella</taxon>
    </lineage>
</organism>
<name>A0A0V1M0Q7_9BILA</name>
<dbReference type="EMBL" id="JYDO01000406">
    <property type="protein sequence ID" value="KRZ65313.1"/>
    <property type="molecule type" value="Genomic_DNA"/>
</dbReference>
<keyword evidence="1" id="KW-0862">Zinc</keyword>